<dbReference type="SUPFAM" id="SSF52540">
    <property type="entry name" value="P-loop containing nucleoside triphosphate hydrolases"/>
    <property type="match status" value="1"/>
</dbReference>
<keyword evidence="4" id="KW-1185">Reference proteome</keyword>
<comment type="subunit">
    <text evidence="1">Homohexamer.</text>
</comment>
<evidence type="ECO:0000313" key="3">
    <source>
        <dbReference type="EMBL" id="AJE03864.1"/>
    </source>
</evidence>
<evidence type="ECO:0000256" key="2">
    <source>
        <dbReference type="ARBA" id="ARBA00022962"/>
    </source>
</evidence>
<keyword evidence="2" id="KW-0315">Glutamine amidotransferase</keyword>
<reference evidence="3 4" key="1">
    <citation type="journal article" date="2015" name="Genome Announc.">
        <title>Complete Genome of Geobacter pickeringii G13T, a Metal-Reducing Isolate from Sedimentary Kaolin Deposits.</title>
        <authorList>
            <person name="Badalamenti J.P."/>
            <person name="Bond D.R."/>
        </authorList>
    </citation>
    <scope>NUCLEOTIDE SEQUENCE [LARGE SCALE GENOMIC DNA]</scope>
    <source>
        <strain evidence="3 4">G13</strain>
    </source>
</reference>
<name>A0A0B5BFG8_9BACT</name>
<dbReference type="InterPro" id="IPR028979">
    <property type="entry name" value="Ser_kin/Pase_Hpr-like_N_sf"/>
</dbReference>
<gene>
    <name evidence="3" type="ORF">GPICK_11310</name>
</gene>
<dbReference type="EMBL" id="CP009788">
    <property type="protein sequence ID" value="AJE03864.1"/>
    <property type="molecule type" value="Genomic_DNA"/>
</dbReference>
<dbReference type="STRING" id="345632.GPICK_11310"/>
<dbReference type="PANTHER" id="PTHR21343:SF8">
    <property type="entry name" value="DRTGG DOMAIN-CONTAINING PROTEIN"/>
    <property type="match status" value="1"/>
</dbReference>
<dbReference type="Gene3D" id="3.40.50.300">
    <property type="entry name" value="P-loop containing nucleotide triphosphate hydrolases"/>
    <property type="match status" value="1"/>
</dbReference>
<evidence type="ECO:0000256" key="1">
    <source>
        <dbReference type="ARBA" id="ARBA00011643"/>
    </source>
</evidence>
<dbReference type="SUPFAM" id="SSF75138">
    <property type="entry name" value="HprK N-terminal domain-like"/>
    <property type="match status" value="1"/>
</dbReference>
<protein>
    <submittedName>
        <fullName evidence="3">Cobyrinic acid a,c-diamide synthase</fullName>
    </submittedName>
</protein>
<organism evidence="3 4">
    <name type="scientific">Geobacter pickeringii</name>
    <dbReference type="NCBI Taxonomy" id="345632"/>
    <lineage>
        <taxon>Bacteria</taxon>
        <taxon>Pseudomonadati</taxon>
        <taxon>Thermodesulfobacteriota</taxon>
        <taxon>Desulfuromonadia</taxon>
        <taxon>Geobacterales</taxon>
        <taxon>Geobacteraceae</taxon>
        <taxon>Geobacter</taxon>
    </lineage>
</organism>
<dbReference type="InterPro" id="IPR027417">
    <property type="entry name" value="P-loop_NTPase"/>
</dbReference>
<dbReference type="HOGENOM" id="CLU_040984_1_0_7"/>
<dbReference type="Proteomes" id="UP000057609">
    <property type="component" value="Chromosome"/>
</dbReference>
<dbReference type="OrthoDB" id="9773206at2"/>
<accession>A0A0B5BFG8</accession>
<evidence type="ECO:0000313" key="4">
    <source>
        <dbReference type="Proteomes" id="UP000057609"/>
    </source>
</evidence>
<dbReference type="RefSeq" id="WP_039743288.1">
    <property type="nucleotide sequence ID" value="NZ_CP009788.1"/>
</dbReference>
<dbReference type="Gene3D" id="3.40.1390.20">
    <property type="entry name" value="HprK N-terminal domain-like"/>
    <property type="match status" value="1"/>
</dbReference>
<proteinExistence type="predicted"/>
<dbReference type="CDD" id="cd03109">
    <property type="entry name" value="DTBS"/>
    <property type="match status" value="1"/>
</dbReference>
<dbReference type="KEGG" id="gpi:GPICK_11310"/>
<dbReference type="AlphaFoldDB" id="A0A0B5BFG8"/>
<dbReference type="Pfam" id="PF13500">
    <property type="entry name" value="AAA_26"/>
    <property type="match status" value="1"/>
</dbReference>
<dbReference type="PANTHER" id="PTHR21343">
    <property type="entry name" value="DETHIOBIOTIN SYNTHETASE"/>
    <property type="match status" value="1"/>
</dbReference>
<sequence>MCKKVFIAATGQNSGKTTISVSLMHLARKKYGRVGFIKAIGPKCQVFDGITIDKDAGLMARIFGLEADIAHMSPVVLGRGATKQFIDGEIPALWPVERIRTAVTALEEKSDFLIIEGAGHGGVGSVIGLNNARVAKLVDAPVIMVSGGGIGNVIDSVQLNLPLYRLEGADVRALVVNKLLPEKRITSLSYLQRAFAPHGINVVGAFDYSPVLADPTLNHLSRLLEHPLKGDRSQGTRIIHHIQLGAASSQKVIDGLEESTLLVVTSSRDELLVTLSSLYHIPAYREKIAGLVIPGHAPVSAITQKILDDSDIPYIRIHETTADVFSALTYHVSKISAEDQEKIDLIKAQAEEVLDFDAIDALLG</sequence>